<organism evidence="1 2">
    <name type="scientific">Hymenobacter artigasi</name>
    <dbReference type="NCBI Taxonomy" id="2719616"/>
    <lineage>
        <taxon>Bacteria</taxon>
        <taxon>Pseudomonadati</taxon>
        <taxon>Bacteroidota</taxon>
        <taxon>Cytophagia</taxon>
        <taxon>Cytophagales</taxon>
        <taxon>Hymenobacteraceae</taxon>
        <taxon>Hymenobacter</taxon>
    </lineage>
</organism>
<proteinExistence type="predicted"/>
<comment type="caution">
    <text evidence="1">The sequence shown here is derived from an EMBL/GenBank/DDBJ whole genome shotgun (WGS) entry which is preliminary data.</text>
</comment>
<keyword evidence="2" id="KW-1185">Reference proteome</keyword>
<accession>A0ABX1HHE7</accession>
<name>A0ABX1HHE7_9BACT</name>
<evidence type="ECO:0000313" key="2">
    <source>
        <dbReference type="Proteomes" id="UP000717634"/>
    </source>
</evidence>
<sequence>MLKNFQRYFRYYLALLLFGLLLVGVRWQSAPLGAAMATTETAESAALSLHPATGAMALR</sequence>
<gene>
    <name evidence="1" type="ORF">HBN54_002285</name>
</gene>
<dbReference type="Proteomes" id="UP000717634">
    <property type="component" value="Unassembled WGS sequence"/>
</dbReference>
<dbReference type="EMBL" id="JAAVTK010000006">
    <property type="protein sequence ID" value="NKI89686.1"/>
    <property type="molecule type" value="Genomic_DNA"/>
</dbReference>
<reference evidence="1 2" key="1">
    <citation type="submission" date="2020-03" db="EMBL/GenBank/DDBJ databases">
        <title>Genomic Encyclopedia of Type Strains, Phase IV (KMG-V): Genome sequencing to study the core and pangenomes of soil and plant-associated prokaryotes.</title>
        <authorList>
            <person name="Whitman W."/>
        </authorList>
    </citation>
    <scope>NUCLEOTIDE SEQUENCE [LARGE SCALE GENOMIC DNA]</scope>
    <source>
        <strain evidence="1 2">1B</strain>
    </source>
</reference>
<protein>
    <submittedName>
        <fullName evidence="1">Uncharacterized protein</fullName>
    </submittedName>
</protein>
<evidence type="ECO:0000313" key="1">
    <source>
        <dbReference type="EMBL" id="NKI89686.1"/>
    </source>
</evidence>